<dbReference type="Pfam" id="PF07523">
    <property type="entry name" value="Big_3"/>
    <property type="match status" value="2"/>
</dbReference>
<dbReference type="EC" id="3.2.1.18" evidence="3"/>
<proteinExistence type="inferred from homology"/>
<feature type="signal peptide" evidence="6">
    <location>
        <begin position="1"/>
        <end position="35"/>
    </location>
</feature>
<accession>A0A6I1GG82</accession>
<evidence type="ECO:0000256" key="5">
    <source>
        <dbReference type="SAM" id="Phobius"/>
    </source>
</evidence>
<evidence type="ECO:0000256" key="1">
    <source>
        <dbReference type="ARBA" id="ARBA00000427"/>
    </source>
</evidence>
<feature type="transmembrane region" description="Helical" evidence="5">
    <location>
        <begin position="1265"/>
        <end position="1287"/>
    </location>
</feature>
<dbReference type="Pfam" id="PF10633">
    <property type="entry name" value="NPCBM_assoc"/>
    <property type="match status" value="1"/>
</dbReference>
<feature type="region of interest" description="Disordered" evidence="4">
    <location>
        <begin position="1238"/>
        <end position="1263"/>
    </location>
</feature>
<dbReference type="GO" id="GO:0016020">
    <property type="term" value="C:membrane"/>
    <property type="evidence" value="ECO:0007669"/>
    <property type="project" value="TreeGrafter"/>
</dbReference>
<dbReference type="GO" id="GO:0006689">
    <property type="term" value="P:ganglioside catabolic process"/>
    <property type="evidence" value="ECO:0007669"/>
    <property type="project" value="TreeGrafter"/>
</dbReference>
<comment type="similarity">
    <text evidence="2">Belongs to the glycosyl hydrolase 33 family.</text>
</comment>
<evidence type="ECO:0000256" key="4">
    <source>
        <dbReference type="SAM" id="MobiDB-lite"/>
    </source>
</evidence>
<dbReference type="InterPro" id="IPR011040">
    <property type="entry name" value="Sialidase"/>
</dbReference>
<evidence type="ECO:0000256" key="2">
    <source>
        <dbReference type="ARBA" id="ARBA00009348"/>
    </source>
</evidence>
<keyword evidence="5" id="KW-1133">Transmembrane helix</keyword>
<dbReference type="GO" id="GO:0005737">
    <property type="term" value="C:cytoplasm"/>
    <property type="evidence" value="ECO:0007669"/>
    <property type="project" value="TreeGrafter"/>
</dbReference>
<dbReference type="GO" id="GO:0004308">
    <property type="term" value="F:exo-alpha-sialidase activity"/>
    <property type="evidence" value="ECO:0007669"/>
    <property type="project" value="UniProtKB-EC"/>
</dbReference>
<dbReference type="InterPro" id="IPR026856">
    <property type="entry name" value="Sialidase_fam"/>
</dbReference>
<keyword evidence="6" id="KW-0732">Signal</keyword>
<keyword evidence="5" id="KW-0472">Membrane</keyword>
<dbReference type="Proteomes" id="UP000441772">
    <property type="component" value="Unassembled WGS sequence"/>
</dbReference>
<gene>
    <name evidence="10" type="ORF">F7D09_2105</name>
</gene>
<dbReference type="PANTHER" id="PTHR10628">
    <property type="entry name" value="SIALIDASE"/>
    <property type="match status" value="1"/>
</dbReference>
<evidence type="ECO:0000259" key="7">
    <source>
        <dbReference type="Pfam" id="PF07523"/>
    </source>
</evidence>
<feature type="domain" description="Alpha-galactosidase NEW3" evidence="8">
    <location>
        <begin position="846"/>
        <end position="912"/>
    </location>
</feature>
<evidence type="ECO:0000259" key="8">
    <source>
        <dbReference type="Pfam" id="PF10633"/>
    </source>
</evidence>
<feature type="compositionally biased region" description="Pro residues" evidence="4">
    <location>
        <begin position="1244"/>
        <end position="1257"/>
    </location>
</feature>
<dbReference type="CDD" id="cd15482">
    <property type="entry name" value="Sialidase_non-viral"/>
    <property type="match status" value="1"/>
</dbReference>
<evidence type="ECO:0000259" key="9">
    <source>
        <dbReference type="Pfam" id="PF13088"/>
    </source>
</evidence>
<feature type="domain" description="Sialidase" evidence="9">
    <location>
        <begin position="496"/>
        <end position="762"/>
    </location>
</feature>
<dbReference type="Pfam" id="PF13088">
    <property type="entry name" value="BNR_2"/>
    <property type="match status" value="1"/>
</dbReference>
<dbReference type="Gene3D" id="2.120.10.10">
    <property type="match status" value="1"/>
</dbReference>
<feature type="domain" description="Ig-like" evidence="7">
    <location>
        <begin position="1057"/>
        <end position="1133"/>
    </location>
</feature>
<reference evidence="10 11" key="1">
    <citation type="submission" date="2019-09" db="EMBL/GenBank/DDBJ databases">
        <title>Characterization of the phylogenetic diversity of two novel species belonging to the genus Bifidobacterium: Bifidobacterium cebidarum sp. nov. and Bifidobacterium leontopitheci sp. nov.</title>
        <authorList>
            <person name="Lugli G.A."/>
            <person name="Duranti S."/>
            <person name="Milani C."/>
            <person name="Turroni F."/>
            <person name="Ventura M."/>
        </authorList>
    </citation>
    <scope>NUCLEOTIDE SEQUENCE [LARGE SCALE GENOMIC DNA]</scope>
    <source>
        <strain evidence="10 11">LMG 31471</strain>
    </source>
</reference>
<organism evidence="10 11">
    <name type="scientific">Bifidobacterium leontopitheci</name>
    <dbReference type="NCBI Taxonomy" id="2650774"/>
    <lineage>
        <taxon>Bacteria</taxon>
        <taxon>Bacillati</taxon>
        <taxon>Actinomycetota</taxon>
        <taxon>Actinomycetes</taxon>
        <taxon>Bifidobacteriales</taxon>
        <taxon>Bifidobacteriaceae</taxon>
        <taxon>Bifidobacterium</taxon>
    </lineage>
</organism>
<evidence type="ECO:0000256" key="6">
    <source>
        <dbReference type="SAM" id="SignalP"/>
    </source>
</evidence>
<sequence>MAQSHATHASRPNPIRRLYALIVAAAMLITLPAGAMTAVAADPISGVGEVSGSHLKLTLTRTDELGDSPAVGSRLTYTLKYENLTSSQFTAYPTASTLTNVAENQATNKPYPICRYTLGAKATGECKTNGTNNFATHVVTEADKTNGFTPSATVVATTNANNATGDNVLETLTVTGDTIYKPAETNKNTHLKLTLERTDSLGDSVSVGARLTYKVKYENLTDSAFTAYPKSSNLSGVVPACRWRNLGAKATQECSGDGKAYHDVTETDKANGGFTPTVTFVASTDDDGTQVLETVTATAPKVTVTTPDPDAKYISVTTERVDTLGENLEVGQKVRYKFDYKKLTDRDVTVFPKESNLTNTDVTAQNNCRITSFGSSDTFSCNNENLGYHVITAEDVIAGSFTPTTLFQATTDRNGGTVLQDNIVVTGTPVTIKTPAKDAASTPTERKDGETVELAAARKFGSESYRIPALAEGKNGRILAAWDLRPLAGDAPQPNSIVQRYSDDGGKSWSDIKYVAQGRNATNKYGYSDPSYVVDRETGTIFLFFVKSYDAGFAASQLGTDPAARGVLQAAVTKSTDNGETWSEPKIITDQVTKGHENAWRSRFATSGAGIQLKYGTHKGRLIQQFAVAPVSGNNYAVSIYSDDHGESWKVGGVISSTNMDENKVVELSDGSVMVNARPGAGKSFRKVAISKDGGETYGDVKIETQLPDPNNNGHITRAYPNAPEGSAKAKILLYSAPNNNKSRDNGTVRISFDDGQTWSGTVATGADGYSTVDTKLFKSGNTGYSVIVALSDEAGGGYGLFYESDWQNNGVDSYHMVYTRLSLDWLGYMTATANGSGTVKQGVTTTTVPVSVTNDGQTDYTEATVTPTGLPEGWSAQPATVGALAKGETKTVNVTVTVPETAKSGDVATATLKLTGKYAQSTDTLKSFDEGKLTVTVTDPDPTPEPTITGITAATSQKEYTVGDTFKPETVTVAAAMSDGTSQALGSDEYTLSAKDAAGNTVDLTKAFAAAGTVTVTATLKADTALAASFTVTVNEKSEPEPEVTIKSIAASTSQTEFTVGDTFKPEAVTVTATMSDGTTKALTADEYALSAKDAAGTVVDLTKPFAAAGTVTVTATLKADAALAASFTVTVNEKSEPGPGPQPTVTIKSIVATTTQTKAKVGDKFDAGAVTVVANLSDGTTRTLKAGEYTLSAKDAAGNVVDLTKPFAAAGTVTVTATLANVKAALSSSFSIAVSAKDTPESPKPAPTPTTPKPTPGLSKTGASVAGVAAAFALLAVAGGAVVALRRRRA</sequence>
<protein>
    <recommendedName>
        <fullName evidence="3">exo-alpha-sialidase</fullName>
        <ecNumber evidence="3">3.2.1.18</ecNumber>
    </recommendedName>
</protein>
<feature type="domain" description="Ig-like" evidence="7">
    <location>
        <begin position="959"/>
        <end position="1035"/>
    </location>
</feature>
<keyword evidence="5" id="KW-0812">Transmembrane</keyword>
<name>A0A6I1GG82_9BIFI</name>
<dbReference type="InterPro" id="IPR018905">
    <property type="entry name" value="A-galactase_NEW3"/>
</dbReference>
<evidence type="ECO:0000313" key="11">
    <source>
        <dbReference type="Proteomes" id="UP000441772"/>
    </source>
</evidence>
<dbReference type="RefSeq" id="WP_152235501.1">
    <property type="nucleotide sequence ID" value="NZ_JBHSKZ010000012.1"/>
</dbReference>
<dbReference type="Gene3D" id="2.60.40.3630">
    <property type="match status" value="3"/>
</dbReference>
<evidence type="ECO:0000313" key="10">
    <source>
        <dbReference type="EMBL" id="KAB7788696.1"/>
    </source>
</evidence>
<feature type="chain" id="PRO_5039687655" description="exo-alpha-sialidase" evidence="6">
    <location>
        <begin position="36"/>
        <end position="1292"/>
    </location>
</feature>
<comment type="caution">
    <text evidence="10">The sequence shown here is derived from an EMBL/GenBank/DDBJ whole genome shotgun (WGS) entry which is preliminary data.</text>
</comment>
<dbReference type="EMBL" id="WBVT01000066">
    <property type="protein sequence ID" value="KAB7788696.1"/>
    <property type="molecule type" value="Genomic_DNA"/>
</dbReference>
<keyword evidence="11" id="KW-1185">Reference proteome</keyword>
<evidence type="ECO:0000256" key="3">
    <source>
        <dbReference type="ARBA" id="ARBA00012733"/>
    </source>
</evidence>
<dbReference type="SUPFAM" id="SSF50939">
    <property type="entry name" value="Sialidases"/>
    <property type="match status" value="1"/>
</dbReference>
<dbReference type="InterPro" id="IPR036278">
    <property type="entry name" value="Sialidase_sf"/>
</dbReference>
<comment type="catalytic activity">
    <reaction evidence="1">
        <text>Hydrolysis of alpha-(2-&gt;3)-, alpha-(2-&gt;6)-, alpha-(2-&gt;8)- glycosidic linkages of terminal sialic acid residues in oligosaccharides, glycoproteins, glycolipids, colominic acid and synthetic substrates.</text>
        <dbReference type="EC" id="3.2.1.18"/>
    </reaction>
</comment>
<dbReference type="InterPro" id="IPR022038">
    <property type="entry name" value="Ig-like_bact"/>
</dbReference>
<dbReference type="PANTHER" id="PTHR10628:SF30">
    <property type="entry name" value="EXO-ALPHA-SIALIDASE"/>
    <property type="match status" value="1"/>
</dbReference>
<dbReference type="GO" id="GO:0009313">
    <property type="term" value="P:oligosaccharide catabolic process"/>
    <property type="evidence" value="ECO:0007669"/>
    <property type="project" value="TreeGrafter"/>
</dbReference>